<accession>A0A830DE58</accession>
<dbReference type="PANTHER" id="PTHR45286">
    <property type="entry name" value="CHAPERONE DNAJ-DOMAIN SUPERFAMILY PROTEIN"/>
    <property type="match status" value="1"/>
</dbReference>
<organism evidence="1 2">
    <name type="scientific">Phtheirospermum japonicum</name>
    <dbReference type="NCBI Taxonomy" id="374723"/>
    <lineage>
        <taxon>Eukaryota</taxon>
        <taxon>Viridiplantae</taxon>
        <taxon>Streptophyta</taxon>
        <taxon>Embryophyta</taxon>
        <taxon>Tracheophyta</taxon>
        <taxon>Spermatophyta</taxon>
        <taxon>Magnoliopsida</taxon>
        <taxon>eudicotyledons</taxon>
        <taxon>Gunneridae</taxon>
        <taxon>Pentapetalae</taxon>
        <taxon>asterids</taxon>
        <taxon>lamiids</taxon>
        <taxon>Lamiales</taxon>
        <taxon>Orobanchaceae</taxon>
        <taxon>Orobanchaceae incertae sedis</taxon>
        <taxon>Phtheirospermum</taxon>
    </lineage>
</organism>
<evidence type="ECO:0000313" key="1">
    <source>
        <dbReference type="EMBL" id="GFQ04572.1"/>
    </source>
</evidence>
<comment type="caution">
    <text evidence="1">The sequence shown here is derived from an EMBL/GenBank/DDBJ whole genome shotgun (WGS) entry which is preliminary data.</text>
</comment>
<dbReference type="EMBL" id="BMAC01000955">
    <property type="protein sequence ID" value="GFQ04572.1"/>
    <property type="molecule type" value="Genomic_DNA"/>
</dbReference>
<dbReference type="PANTHER" id="PTHR45286:SF1">
    <property type="entry name" value="CHAPERONE DNAJ-DOMAIN SUPERFAMILY PROTEIN"/>
    <property type="match status" value="1"/>
</dbReference>
<keyword evidence="2" id="KW-1185">Reference proteome</keyword>
<sequence>MWKSSIVLNCNGGMIHKSFGQLQHRCVLGLVDDFDYKVIRQKRRFWLFEPRSVMHDIGGWYIETFGRDNKGKTVPTQRYWDGLDTNAHCEDYQFAIVFDVVVDFESTCAIQCRLQETSSSDVLACSGI</sequence>
<dbReference type="OrthoDB" id="445556at2759"/>
<dbReference type="Proteomes" id="UP000653305">
    <property type="component" value="Unassembled WGS sequence"/>
</dbReference>
<proteinExistence type="predicted"/>
<name>A0A830DE58_9LAMI</name>
<evidence type="ECO:0000313" key="2">
    <source>
        <dbReference type="Proteomes" id="UP000653305"/>
    </source>
</evidence>
<dbReference type="AlphaFoldDB" id="A0A830DE58"/>
<protein>
    <submittedName>
        <fullName evidence="1">Uncharacterized protein</fullName>
    </submittedName>
</protein>
<gene>
    <name evidence="1" type="ORF">PHJA_002601100</name>
</gene>
<reference evidence="1" key="1">
    <citation type="submission" date="2020-07" db="EMBL/GenBank/DDBJ databases">
        <title>Ethylene signaling mediates host invasion by parasitic plants.</title>
        <authorList>
            <person name="Yoshida S."/>
        </authorList>
    </citation>
    <scope>NUCLEOTIDE SEQUENCE</scope>
    <source>
        <strain evidence="1">Okayama</strain>
    </source>
</reference>